<dbReference type="AlphaFoldDB" id="A0A0K2SQ50"/>
<gene>
    <name evidence="8" type="ORF">LIP_3131</name>
</gene>
<evidence type="ECO:0000313" key="9">
    <source>
        <dbReference type="Proteomes" id="UP000065807"/>
    </source>
</evidence>
<dbReference type="InterPro" id="IPR002549">
    <property type="entry name" value="AI-2E-like"/>
</dbReference>
<evidence type="ECO:0008006" key="10">
    <source>
        <dbReference type="Google" id="ProtNLM"/>
    </source>
</evidence>
<dbReference type="PANTHER" id="PTHR21716">
    <property type="entry name" value="TRANSMEMBRANE PROTEIN"/>
    <property type="match status" value="1"/>
</dbReference>
<dbReference type="KEGG" id="lpil:LIP_3131"/>
<feature type="transmembrane region" description="Helical" evidence="7">
    <location>
        <begin position="220"/>
        <end position="242"/>
    </location>
</feature>
<name>A0A0K2SQ50_LIMPI</name>
<sequence>MAATLERLLQPKTWLFLAALALVLIYRVPLGTTLLPFFMAFLLAMLMDPAVSWVQRRTGIRRTVVVLAVLLLVIVLTLGLLSIIFVRVVGDLINLAGLLPDYRKELIQLTGDAITEVNRLVEALPPEVGAYVTTGVEDFSRQALGFVQNLVQRLLAGLTGLPNLLVVAVMAVMASYFLSRDKEKLGESLTRLFPPERQEVVQRVQERVFQDLMGFLQGQFLIALMTTSLSMLVLFLMGVPYWTLLGLILGILDFIPVVGPSVVLFPWALGAILFDRPGQALWLLLLYFGIFFTRQLATPRLLGTSIGIHPVVTLISIYGGIIFFGPVGILLGPVLAIAGKAAWLTRLTAREEIAGMEAQGAFSPPDAPGSAAGPANAPAGEAEEARRQAVEEAETSHRSPAFRPPNP</sequence>
<reference evidence="9" key="2">
    <citation type="journal article" date="2016" name="Int. J. Syst. Evol. Microbiol.">
        <title>Complete genome sequence and cell structure of Limnochorda pilosa, a Gram-negative spore-former within the phylum Firmicutes.</title>
        <authorList>
            <person name="Watanabe M."/>
            <person name="Kojima H."/>
            <person name="Fukui M."/>
        </authorList>
    </citation>
    <scope>NUCLEOTIDE SEQUENCE [LARGE SCALE GENOMIC DNA]</scope>
    <source>
        <strain evidence="9">HC45</strain>
    </source>
</reference>
<evidence type="ECO:0000256" key="6">
    <source>
        <dbReference type="SAM" id="MobiDB-lite"/>
    </source>
</evidence>
<evidence type="ECO:0000256" key="2">
    <source>
        <dbReference type="ARBA" id="ARBA00009773"/>
    </source>
</evidence>
<evidence type="ECO:0000256" key="4">
    <source>
        <dbReference type="ARBA" id="ARBA00022989"/>
    </source>
</evidence>
<evidence type="ECO:0000256" key="7">
    <source>
        <dbReference type="SAM" id="Phobius"/>
    </source>
</evidence>
<dbReference type="PATRIC" id="fig|1555112.3.peg.3179"/>
<dbReference type="OrthoDB" id="9774361at2"/>
<organism evidence="8 9">
    <name type="scientific">Limnochorda pilosa</name>
    <dbReference type="NCBI Taxonomy" id="1555112"/>
    <lineage>
        <taxon>Bacteria</taxon>
        <taxon>Bacillati</taxon>
        <taxon>Bacillota</taxon>
        <taxon>Limnochordia</taxon>
        <taxon>Limnochordales</taxon>
        <taxon>Limnochordaceae</taxon>
        <taxon>Limnochorda</taxon>
    </lineage>
</organism>
<feature type="transmembrane region" description="Helical" evidence="7">
    <location>
        <begin position="12"/>
        <end position="28"/>
    </location>
</feature>
<dbReference type="NCBIfam" id="TIGR02872">
    <property type="entry name" value="spore_ytvI"/>
    <property type="match status" value="1"/>
</dbReference>
<feature type="transmembrane region" description="Helical" evidence="7">
    <location>
        <begin position="154"/>
        <end position="178"/>
    </location>
</feature>
<keyword evidence="3 7" id="KW-0812">Transmembrane</keyword>
<feature type="transmembrane region" description="Helical" evidence="7">
    <location>
        <begin position="34"/>
        <end position="54"/>
    </location>
</feature>
<feature type="transmembrane region" description="Helical" evidence="7">
    <location>
        <begin position="248"/>
        <end position="273"/>
    </location>
</feature>
<dbReference type="GO" id="GO:0055085">
    <property type="term" value="P:transmembrane transport"/>
    <property type="evidence" value="ECO:0007669"/>
    <property type="project" value="TreeGrafter"/>
</dbReference>
<comment type="similarity">
    <text evidence="2">Belongs to the autoinducer-2 exporter (AI-2E) (TC 2.A.86) family.</text>
</comment>
<feature type="region of interest" description="Disordered" evidence="6">
    <location>
        <begin position="358"/>
        <end position="407"/>
    </location>
</feature>
<protein>
    <recommendedName>
        <fullName evidence="10">Sporulation integral membrane protein YtvI</fullName>
    </recommendedName>
</protein>
<feature type="transmembrane region" description="Helical" evidence="7">
    <location>
        <begin position="280"/>
        <end position="297"/>
    </location>
</feature>
<dbReference type="Pfam" id="PF01594">
    <property type="entry name" value="AI-2E_transport"/>
    <property type="match status" value="1"/>
</dbReference>
<evidence type="ECO:0000313" key="8">
    <source>
        <dbReference type="EMBL" id="BAS28959.1"/>
    </source>
</evidence>
<reference evidence="9" key="1">
    <citation type="submission" date="2015-07" db="EMBL/GenBank/DDBJ databases">
        <title>Complete genome sequence and phylogenetic analysis of Limnochorda pilosa.</title>
        <authorList>
            <person name="Watanabe M."/>
            <person name="Kojima H."/>
            <person name="Fukui M."/>
        </authorList>
    </citation>
    <scope>NUCLEOTIDE SEQUENCE [LARGE SCALE GENOMIC DNA]</scope>
    <source>
        <strain evidence="9">HC45</strain>
    </source>
</reference>
<keyword evidence="9" id="KW-1185">Reference proteome</keyword>
<dbReference type="GO" id="GO:0016020">
    <property type="term" value="C:membrane"/>
    <property type="evidence" value="ECO:0007669"/>
    <property type="project" value="UniProtKB-SubCell"/>
</dbReference>
<feature type="compositionally biased region" description="Low complexity" evidence="6">
    <location>
        <begin position="360"/>
        <end position="380"/>
    </location>
</feature>
<dbReference type="Proteomes" id="UP000065807">
    <property type="component" value="Chromosome"/>
</dbReference>
<keyword evidence="4 7" id="KW-1133">Transmembrane helix</keyword>
<proteinExistence type="inferred from homology"/>
<dbReference type="PANTHER" id="PTHR21716:SF68">
    <property type="entry name" value="TRANSPORT PROTEIN YTVI-RELATED"/>
    <property type="match status" value="1"/>
</dbReference>
<feature type="compositionally biased region" description="Basic and acidic residues" evidence="6">
    <location>
        <begin position="383"/>
        <end position="397"/>
    </location>
</feature>
<keyword evidence="5 7" id="KW-0472">Membrane</keyword>
<feature type="transmembrane region" description="Helical" evidence="7">
    <location>
        <begin position="66"/>
        <end position="89"/>
    </location>
</feature>
<evidence type="ECO:0000256" key="5">
    <source>
        <dbReference type="ARBA" id="ARBA00023136"/>
    </source>
</evidence>
<dbReference type="RefSeq" id="WP_068140066.1">
    <property type="nucleotide sequence ID" value="NZ_AP014924.1"/>
</dbReference>
<evidence type="ECO:0000256" key="3">
    <source>
        <dbReference type="ARBA" id="ARBA00022692"/>
    </source>
</evidence>
<accession>A0A0K2SQ50</accession>
<feature type="transmembrane region" description="Helical" evidence="7">
    <location>
        <begin position="317"/>
        <end position="338"/>
    </location>
</feature>
<dbReference type="EMBL" id="AP014924">
    <property type="protein sequence ID" value="BAS28959.1"/>
    <property type="molecule type" value="Genomic_DNA"/>
</dbReference>
<comment type="subcellular location">
    <subcellularLocation>
        <location evidence="1">Membrane</location>
        <topology evidence="1">Multi-pass membrane protein</topology>
    </subcellularLocation>
</comment>
<dbReference type="InterPro" id="IPR014227">
    <property type="entry name" value="YtvI-like"/>
</dbReference>
<evidence type="ECO:0000256" key="1">
    <source>
        <dbReference type="ARBA" id="ARBA00004141"/>
    </source>
</evidence>